<proteinExistence type="inferred from homology"/>
<dbReference type="PATRIC" id="fig|1247726.3.peg.1945"/>
<dbReference type="AlphaFoldDB" id="W0PAU4"/>
<dbReference type="InterPro" id="IPR042100">
    <property type="entry name" value="Bug_dom1"/>
</dbReference>
<dbReference type="Gene3D" id="3.40.190.150">
    <property type="entry name" value="Bordetella uptake gene, domain 1"/>
    <property type="match status" value="1"/>
</dbReference>
<dbReference type="OrthoDB" id="8627641at2"/>
<reference evidence="3 4" key="1">
    <citation type="journal article" date="2014" name="Microbiology">
        <title>Unravelling the complete genome sequence of Advenella mimigardefordensis strain DPN7T and novel insights in the catabolism of the xenobiotic polythioester precursor 3,3'-dithiodipropionate.</title>
        <authorList>
            <person name="Wubbeler J.H."/>
            <person name="Hiessl S."/>
            <person name="Schuldes J."/>
            <person name="Thurmer A."/>
            <person name="Daniel R."/>
            <person name="Steinbuchel A."/>
        </authorList>
    </citation>
    <scope>NUCLEOTIDE SEQUENCE [LARGE SCALE GENOMIC DNA]</scope>
    <source>
        <strain evidence="4">DSM 17166 / LMG 22922 / DPN7</strain>
    </source>
</reference>
<protein>
    <submittedName>
        <fullName evidence="3">Putative Bug-like extracytoplasmic solute binding receptor, TTT family</fullName>
    </submittedName>
</protein>
<dbReference type="Gene3D" id="3.40.190.10">
    <property type="entry name" value="Periplasmic binding protein-like II"/>
    <property type="match status" value="1"/>
</dbReference>
<dbReference type="SUPFAM" id="SSF53850">
    <property type="entry name" value="Periplasmic binding protein-like II"/>
    <property type="match status" value="1"/>
</dbReference>
<dbReference type="Pfam" id="PF03401">
    <property type="entry name" value="TctC"/>
    <property type="match status" value="1"/>
</dbReference>
<comment type="similarity">
    <text evidence="1">Belongs to the UPF0065 (bug) family.</text>
</comment>
<dbReference type="STRING" id="1247726.MIM_c17650"/>
<dbReference type="RefSeq" id="WP_025372484.1">
    <property type="nucleotide sequence ID" value="NZ_CP003915.1"/>
</dbReference>
<dbReference type="KEGG" id="amim:MIM_c17650"/>
<evidence type="ECO:0000313" key="3">
    <source>
        <dbReference type="EMBL" id="AHG63846.1"/>
    </source>
</evidence>
<feature type="signal peptide" evidence="2">
    <location>
        <begin position="1"/>
        <end position="34"/>
    </location>
</feature>
<dbReference type="PANTHER" id="PTHR42928:SF5">
    <property type="entry name" value="BLR1237 PROTEIN"/>
    <property type="match status" value="1"/>
</dbReference>
<sequence>MFNRYSRTRRASLHAICAAIAGTALSVCSQSALAADTYPDHAVNIVVGFAPGGTNDILARLISAKLQEHLKQSFVVENKPGASSAIGTGYVAKAKPDGYTLLVSSSGGLTVNPIMMKSISYDPVKDLEPIALLGSFPLIVTVPSALPVKNLKELEQYGKNHKDGQLDHGVASSSFQLVAETLSEASGIKFNHISYRGSGPVVTALLGQEIQVGVLDSAAIAPQVKAGKLRALAVTTGKRSAAFPDIPTVAENGYPGYDVTIWTALMAPKGTPEPVLAKLRSAVTDILKDKELIQKLHSLGMDPGDADSAALGQRIVQDIARWDKVATSAHLKPE</sequence>
<feature type="chain" id="PRO_5004793850" evidence="2">
    <location>
        <begin position="35"/>
        <end position="334"/>
    </location>
</feature>
<dbReference type="eggNOG" id="COG3181">
    <property type="taxonomic scope" value="Bacteria"/>
</dbReference>
<evidence type="ECO:0000313" key="4">
    <source>
        <dbReference type="Proteomes" id="UP000019095"/>
    </source>
</evidence>
<dbReference type="Proteomes" id="UP000019095">
    <property type="component" value="Chromosome"/>
</dbReference>
<dbReference type="PANTHER" id="PTHR42928">
    <property type="entry name" value="TRICARBOXYLATE-BINDING PROTEIN"/>
    <property type="match status" value="1"/>
</dbReference>
<dbReference type="EMBL" id="CP003915">
    <property type="protein sequence ID" value="AHG63846.1"/>
    <property type="molecule type" value="Genomic_DNA"/>
</dbReference>
<evidence type="ECO:0000256" key="2">
    <source>
        <dbReference type="SAM" id="SignalP"/>
    </source>
</evidence>
<dbReference type="InterPro" id="IPR005064">
    <property type="entry name" value="BUG"/>
</dbReference>
<dbReference type="HOGENOM" id="CLU_045683_0_0_4"/>
<keyword evidence="2" id="KW-0732">Signal</keyword>
<keyword evidence="3" id="KW-0675">Receptor</keyword>
<dbReference type="PIRSF" id="PIRSF017082">
    <property type="entry name" value="YflP"/>
    <property type="match status" value="1"/>
</dbReference>
<dbReference type="CDD" id="cd07012">
    <property type="entry name" value="PBP2_Bug_TTT"/>
    <property type="match status" value="1"/>
</dbReference>
<name>W0PAU4_ADVMD</name>
<organism evidence="3 4">
    <name type="scientific">Advenella mimigardefordensis (strain DSM 17166 / LMG 22922 / DPN7)</name>
    <dbReference type="NCBI Taxonomy" id="1247726"/>
    <lineage>
        <taxon>Bacteria</taxon>
        <taxon>Pseudomonadati</taxon>
        <taxon>Pseudomonadota</taxon>
        <taxon>Betaproteobacteria</taxon>
        <taxon>Burkholderiales</taxon>
        <taxon>Alcaligenaceae</taxon>
    </lineage>
</organism>
<accession>W0PAU4</accession>
<keyword evidence="4" id="KW-1185">Reference proteome</keyword>
<gene>
    <name evidence="3" type="ORF">MIM_c17650</name>
</gene>
<evidence type="ECO:0000256" key="1">
    <source>
        <dbReference type="ARBA" id="ARBA00006987"/>
    </source>
</evidence>